<proteinExistence type="predicted"/>
<dbReference type="AlphaFoldDB" id="A0A0E9VRI5"/>
<protein>
    <submittedName>
        <fullName evidence="1">Uncharacterized protein</fullName>
    </submittedName>
</protein>
<name>A0A0E9VRI5_ANGAN</name>
<reference evidence="1" key="2">
    <citation type="journal article" date="2015" name="Fish Shellfish Immunol.">
        <title>Early steps in the European eel (Anguilla anguilla)-Vibrio vulnificus interaction in the gills: Role of the RtxA13 toxin.</title>
        <authorList>
            <person name="Callol A."/>
            <person name="Pajuelo D."/>
            <person name="Ebbesson L."/>
            <person name="Teles M."/>
            <person name="MacKenzie S."/>
            <person name="Amaro C."/>
        </authorList>
    </citation>
    <scope>NUCLEOTIDE SEQUENCE</scope>
</reference>
<evidence type="ECO:0000313" key="1">
    <source>
        <dbReference type="EMBL" id="JAH79975.1"/>
    </source>
</evidence>
<sequence>MRFLKFKFQFHFLRQSLKFDMLLDEKIHFFNRSKRLGVKRLLTLCT</sequence>
<accession>A0A0E9VRI5</accession>
<organism evidence="1">
    <name type="scientific">Anguilla anguilla</name>
    <name type="common">European freshwater eel</name>
    <name type="synonym">Muraena anguilla</name>
    <dbReference type="NCBI Taxonomy" id="7936"/>
    <lineage>
        <taxon>Eukaryota</taxon>
        <taxon>Metazoa</taxon>
        <taxon>Chordata</taxon>
        <taxon>Craniata</taxon>
        <taxon>Vertebrata</taxon>
        <taxon>Euteleostomi</taxon>
        <taxon>Actinopterygii</taxon>
        <taxon>Neopterygii</taxon>
        <taxon>Teleostei</taxon>
        <taxon>Anguilliformes</taxon>
        <taxon>Anguillidae</taxon>
        <taxon>Anguilla</taxon>
    </lineage>
</organism>
<reference evidence="1" key="1">
    <citation type="submission" date="2014-11" db="EMBL/GenBank/DDBJ databases">
        <authorList>
            <person name="Amaro Gonzalez C."/>
        </authorList>
    </citation>
    <scope>NUCLEOTIDE SEQUENCE</scope>
</reference>
<dbReference type="EMBL" id="GBXM01028602">
    <property type="protein sequence ID" value="JAH79975.1"/>
    <property type="molecule type" value="Transcribed_RNA"/>
</dbReference>